<accession>A0A2T3J7J1</accession>
<dbReference type="InterPro" id="IPR052049">
    <property type="entry name" value="Electron_transfer_protein"/>
</dbReference>
<evidence type="ECO:0000313" key="8">
    <source>
        <dbReference type="EMBL" id="PSU44717.1"/>
    </source>
</evidence>
<dbReference type="EMBL" id="PYMJ01000044">
    <property type="protein sequence ID" value="PSU44717.1"/>
    <property type="molecule type" value="Genomic_DNA"/>
</dbReference>
<evidence type="ECO:0000256" key="5">
    <source>
        <dbReference type="ARBA" id="ARBA00022989"/>
    </source>
</evidence>
<comment type="similarity">
    <text evidence="2">Belongs to the NrfD family.</text>
</comment>
<dbReference type="PANTHER" id="PTHR34856">
    <property type="entry name" value="PROTEIN NRFD"/>
    <property type="match status" value="1"/>
</dbReference>
<dbReference type="GO" id="GO:0005886">
    <property type="term" value="C:plasma membrane"/>
    <property type="evidence" value="ECO:0007669"/>
    <property type="project" value="UniProtKB-SubCell"/>
</dbReference>
<organism evidence="8 9">
    <name type="scientific">Photobacterium frigidiphilum</name>
    <dbReference type="NCBI Taxonomy" id="264736"/>
    <lineage>
        <taxon>Bacteria</taxon>
        <taxon>Pseudomonadati</taxon>
        <taxon>Pseudomonadota</taxon>
        <taxon>Gammaproteobacteria</taxon>
        <taxon>Vibrionales</taxon>
        <taxon>Vibrionaceae</taxon>
        <taxon>Photobacterium</taxon>
    </lineage>
</organism>
<comment type="caution">
    <text evidence="8">The sequence shown here is derived from an EMBL/GenBank/DDBJ whole genome shotgun (WGS) entry which is preliminary data.</text>
</comment>
<evidence type="ECO:0000256" key="1">
    <source>
        <dbReference type="ARBA" id="ARBA00004651"/>
    </source>
</evidence>
<feature type="transmembrane region" description="Helical" evidence="7">
    <location>
        <begin position="190"/>
        <end position="212"/>
    </location>
</feature>
<gene>
    <name evidence="8" type="ORF">C9J12_26230</name>
</gene>
<keyword evidence="5 7" id="KW-1133">Transmembrane helix</keyword>
<dbReference type="Gene3D" id="1.20.1630.10">
    <property type="entry name" value="Formate dehydrogenase/DMSO reductase domain"/>
    <property type="match status" value="1"/>
</dbReference>
<dbReference type="AlphaFoldDB" id="A0A2T3J7J1"/>
<keyword evidence="4 7" id="KW-0812">Transmembrane</keyword>
<feature type="transmembrane region" description="Helical" evidence="7">
    <location>
        <begin position="264"/>
        <end position="285"/>
    </location>
</feature>
<keyword evidence="3" id="KW-1003">Cell membrane</keyword>
<feature type="transmembrane region" description="Helical" evidence="7">
    <location>
        <begin position="20"/>
        <end position="42"/>
    </location>
</feature>
<evidence type="ECO:0000256" key="4">
    <source>
        <dbReference type="ARBA" id="ARBA00022692"/>
    </source>
</evidence>
<evidence type="ECO:0000256" key="3">
    <source>
        <dbReference type="ARBA" id="ARBA00022475"/>
    </source>
</evidence>
<feature type="transmembrane region" description="Helical" evidence="7">
    <location>
        <begin position="54"/>
        <end position="77"/>
    </location>
</feature>
<keyword evidence="6 7" id="KW-0472">Membrane</keyword>
<dbReference type="Pfam" id="PF03916">
    <property type="entry name" value="NrfD"/>
    <property type="match status" value="1"/>
</dbReference>
<reference evidence="8 9" key="1">
    <citation type="submission" date="2018-01" db="EMBL/GenBank/DDBJ databases">
        <title>Whole genome sequencing of Histamine producing bacteria.</title>
        <authorList>
            <person name="Butler K."/>
        </authorList>
    </citation>
    <scope>NUCLEOTIDE SEQUENCE [LARGE SCALE GENOMIC DNA]</scope>
    <source>
        <strain evidence="8 9">JCM 12947</strain>
    </source>
</reference>
<feature type="transmembrane region" description="Helical" evidence="7">
    <location>
        <begin position="232"/>
        <end position="252"/>
    </location>
</feature>
<sequence>MESLNNAFHFDTLVWHWPIAIYLFVLGISSGAMCLALAIKHFEQDKSALSKNPLVISSVILAASMVILGLLILIVDLTKPLDFWKVIVYQFSNPLSVMGRGVTLFILYQMAVFAWIMVIFKTEILSLLNKLTPRIANNRAVLSIFAQLERLDKYLDIVLVILSILLGVYTGFLLSALVSYPMLNQPILPLLFLASGISSGIAASILMAYTLFSANTKTFGFSLSHRIEKPVIIAEVILLMMLIIGMSFGVLAEQEAINLAVFGSFWAYVFWIGVIGIGIVLPLLLKTVCSDNTRQTKAFVVILPVFTLVGVMSLRMFILYAGQMVVA</sequence>
<dbReference type="InterPro" id="IPR005614">
    <property type="entry name" value="NrfD-like"/>
</dbReference>
<feature type="transmembrane region" description="Helical" evidence="7">
    <location>
        <begin position="297"/>
        <end position="321"/>
    </location>
</feature>
<evidence type="ECO:0000256" key="7">
    <source>
        <dbReference type="SAM" id="Phobius"/>
    </source>
</evidence>
<dbReference type="OrthoDB" id="31166at2"/>
<feature type="transmembrane region" description="Helical" evidence="7">
    <location>
        <begin position="157"/>
        <end position="178"/>
    </location>
</feature>
<protein>
    <submittedName>
        <fullName evidence="8">Cytochrome c nitrite reductase subunit NrfD</fullName>
    </submittedName>
</protein>
<feature type="transmembrane region" description="Helical" evidence="7">
    <location>
        <begin position="97"/>
        <end position="120"/>
    </location>
</feature>
<dbReference type="PANTHER" id="PTHR34856:SF2">
    <property type="entry name" value="PROTEIN NRFD"/>
    <property type="match status" value="1"/>
</dbReference>
<comment type="subcellular location">
    <subcellularLocation>
        <location evidence="1">Cell membrane</location>
        <topology evidence="1">Multi-pass membrane protein</topology>
    </subcellularLocation>
</comment>
<evidence type="ECO:0000256" key="6">
    <source>
        <dbReference type="ARBA" id="ARBA00023136"/>
    </source>
</evidence>
<evidence type="ECO:0000256" key="2">
    <source>
        <dbReference type="ARBA" id="ARBA00008929"/>
    </source>
</evidence>
<keyword evidence="9" id="KW-1185">Reference proteome</keyword>
<proteinExistence type="inferred from homology"/>
<evidence type="ECO:0000313" key="9">
    <source>
        <dbReference type="Proteomes" id="UP000240987"/>
    </source>
</evidence>
<dbReference type="Proteomes" id="UP000240987">
    <property type="component" value="Unassembled WGS sequence"/>
</dbReference>
<name>A0A2T3J7J1_9GAMM</name>